<name>A0AAV0UBZ7_9STRA</name>
<dbReference type="Gene3D" id="3.40.50.200">
    <property type="entry name" value="Peptidase S8/S53 domain"/>
    <property type="match status" value="1"/>
</dbReference>
<reference evidence="13" key="2">
    <citation type="submission" date="2022-12" db="EMBL/GenBank/DDBJ databases">
        <authorList>
            <person name="Webb A."/>
        </authorList>
    </citation>
    <scope>NUCLEOTIDE SEQUENCE</scope>
    <source>
        <strain evidence="13">Pf2</strain>
    </source>
</reference>
<sequence length="1086" mass="117443">MVGDVHGASDDGKAVTVISFISCLNVKDVTLSIGDPEKDEFADFYHAFSRAYDAMLSGENATSDACQLQFLQKELLENLSTELEDETDTMEIKPTLIKLHSSENDELACLKKIKQLWPVTSESHTPFLTRSDQENVKATVMLVHVSALMGDDILALPCVESVTVLPAILKLMPFAKSSYALSRDSTKSKEGPALEIKLANVVITAQALTRLSTRVTKATGIQNLITMKSSTAETGGVLVQAAVDDYHTWTLALAIVLDDEAVEWVDLQQVVTTSSLQALKTPAIEQRLLRQNFDEETDMDETKLEHTSRRLDDYVQDVMGVNIMREHNITGSSIIVGITDTGLYIDHDQFDQESRKMYDAEDMTARKVVYYQTFANNVDEAEGGTCGHGTHVSGILAGSSYNKMNSNLGIASSARIAFMDVGKQDAKCAGNSGCDVSLETPGEVANLMKAQVDTGAKIFSFSWGTGANDYNTQTEQVDEYIYNNPEILIIVAAGNSGEKGSHTISSPSGAKNVVSVGASLNSVASFVATPCQTVLNENTVASFSSIGPTLDGRQKPDLVAPGMTIISSQSEKPGSTTKSSAVCPLQGTSQSTPVIAGMAVLIYEWLRDGWWKNGVPDPTFGMDTIPASLIKALLLHSSEAMSRRLVQPGTGVTSCVALEAAAKPLKSYPDFNQGYGKPTMLNLVSFLDTNGDSSVSSSSSNTIYFFPNSSDGSEPSVVEGSEVTFHFMLTAGVNLRVTLVWTDPPASVGSKLALQNDLDLTLKVANTTALFYPLSGNGARDSVNNVEMVEVSYDDVFLAVTKAGRVVKDGNIYVQAVVSGHSVKAGENATTTGQKFSIVASSIPSSTSMVSSSAEDAAFWQPWIMIGAIIVCVLVLLFVVALIWRMRVKTDNLKANALASAVGGRTKRSHGDQYKRAIDERVSVPFIHPNYYNVKAGGIRSSALEPLSSRRCAYDPSAGVLREPSRRPVGDFDPSAAAKCVPSRRSGDSIEPTSAQKSGRRAAAVALQTPATPSQKTSRRNREYQDGSDRRLEKKRSDSSDLDYKRSERRRNDSNDRSDRSDRPARTRTRTKSARKKEPIIRDTAY</sequence>
<evidence type="ECO:0000256" key="1">
    <source>
        <dbReference type="ARBA" id="ARBA00011073"/>
    </source>
</evidence>
<evidence type="ECO:0000256" key="5">
    <source>
        <dbReference type="ARBA" id="ARBA00023529"/>
    </source>
</evidence>
<organism evidence="13 15">
    <name type="scientific">Peronospora farinosa</name>
    <dbReference type="NCBI Taxonomy" id="134698"/>
    <lineage>
        <taxon>Eukaryota</taxon>
        <taxon>Sar</taxon>
        <taxon>Stramenopiles</taxon>
        <taxon>Oomycota</taxon>
        <taxon>Peronosporomycetes</taxon>
        <taxon>Peronosporales</taxon>
        <taxon>Peronosporaceae</taxon>
        <taxon>Peronospora</taxon>
    </lineage>
</organism>
<feature type="compositionally biased region" description="Basic and acidic residues" evidence="9">
    <location>
        <begin position="1020"/>
        <end position="1065"/>
    </location>
</feature>
<dbReference type="Pfam" id="PF00082">
    <property type="entry name" value="Peptidase_S8"/>
    <property type="match status" value="1"/>
</dbReference>
<feature type="active site" description="Charge relay system" evidence="7 8">
    <location>
        <position position="589"/>
    </location>
</feature>
<dbReference type="EC" id="3.4.21.62" evidence="6"/>
<dbReference type="InterPro" id="IPR051048">
    <property type="entry name" value="Peptidase_S8/S53_subtilisin"/>
</dbReference>
<feature type="active site" description="Charge relay system" evidence="7 8">
    <location>
        <position position="388"/>
    </location>
</feature>
<proteinExistence type="inferred from homology"/>
<dbReference type="PROSITE" id="PS51892">
    <property type="entry name" value="SUBTILASE"/>
    <property type="match status" value="1"/>
</dbReference>
<dbReference type="EMBL" id="CANTFK010000909">
    <property type="protein sequence ID" value="CAI5733189.1"/>
    <property type="molecule type" value="Genomic_DNA"/>
</dbReference>
<feature type="transmembrane region" description="Helical" evidence="10">
    <location>
        <begin position="863"/>
        <end position="884"/>
    </location>
</feature>
<evidence type="ECO:0000256" key="7">
    <source>
        <dbReference type="PIRSR" id="PIRSR615500-1"/>
    </source>
</evidence>
<dbReference type="PROSITE" id="PS00137">
    <property type="entry name" value="SUBTILASE_HIS"/>
    <property type="match status" value="1"/>
</dbReference>
<keyword evidence="2 8" id="KW-0645">Protease</keyword>
<dbReference type="Gene3D" id="2.60.120.380">
    <property type="match status" value="1"/>
</dbReference>
<dbReference type="GO" id="GO:0006508">
    <property type="term" value="P:proteolysis"/>
    <property type="evidence" value="ECO:0007669"/>
    <property type="project" value="UniProtKB-KW"/>
</dbReference>
<dbReference type="GO" id="GO:0004252">
    <property type="term" value="F:serine-type endopeptidase activity"/>
    <property type="evidence" value="ECO:0007669"/>
    <property type="project" value="UniProtKB-UniRule"/>
</dbReference>
<feature type="compositionally biased region" description="Basic and acidic residues" evidence="9">
    <location>
        <begin position="1076"/>
        <end position="1086"/>
    </location>
</feature>
<reference evidence="12 14" key="1">
    <citation type="submission" date="2021-11" db="EMBL/GenBank/DDBJ databases">
        <authorList>
            <person name="Islam A."/>
            <person name="Islam S."/>
            <person name="Flora M.S."/>
            <person name="Rahman M."/>
            <person name="Ziaur R.M."/>
            <person name="Epstein J.H."/>
            <person name="Hassan M."/>
            <person name="Klassen M."/>
            <person name="Woodard K."/>
            <person name="Webb A."/>
            <person name="Webby R.J."/>
            <person name="El Zowalaty M.E."/>
        </authorList>
    </citation>
    <scope>NUCLEOTIDE SEQUENCE [LARGE SCALE GENOMIC DNA]</scope>
    <source>
        <strain evidence="12">Pf1</strain>
    </source>
</reference>
<keyword evidence="10" id="KW-1133">Transmembrane helix</keyword>
<keyword evidence="3 8" id="KW-0378">Hydrolase</keyword>
<evidence type="ECO:0000313" key="13">
    <source>
        <dbReference type="EMBL" id="CAI5733189.1"/>
    </source>
</evidence>
<dbReference type="EMBL" id="CAKLBC010001541">
    <property type="protein sequence ID" value="CAH0492797.1"/>
    <property type="molecule type" value="Genomic_DNA"/>
</dbReference>
<evidence type="ECO:0000313" key="12">
    <source>
        <dbReference type="EMBL" id="CAH0492797.1"/>
    </source>
</evidence>
<evidence type="ECO:0000256" key="8">
    <source>
        <dbReference type="PROSITE-ProRule" id="PRU01240"/>
    </source>
</evidence>
<evidence type="ECO:0000256" key="9">
    <source>
        <dbReference type="SAM" id="MobiDB-lite"/>
    </source>
</evidence>
<dbReference type="InterPro" id="IPR023828">
    <property type="entry name" value="Peptidase_S8_Ser-AS"/>
</dbReference>
<evidence type="ECO:0000259" key="11">
    <source>
        <dbReference type="Pfam" id="PF00082"/>
    </source>
</evidence>
<dbReference type="CDD" id="cd04842">
    <property type="entry name" value="Peptidases_S8_Kp43_protease"/>
    <property type="match status" value="1"/>
</dbReference>
<dbReference type="InterPro" id="IPR036852">
    <property type="entry name" value="Peptidase_S8/S53_dom_sf"/>
</dbReference>
<dbReference type="SUPFAM" id="SSF49785">
    <property type="entry name" value="Galactose-binding domain-like"/>
    <property type="match status" value="1"/>
</dbReference>
<dbReference type="InterPro" id="IPR015500">
    <property type="entry name" value="Peptidase_S8_subtilisin-rel"/>
</dbReference>
<feature type="region of interest" description="Disordered" evidence="9">
    <location>
        <begin position="959"/>
        <end position="1086"/>
    </location>
</feature>
<keyword evidence="14" id="KW-1185">Reference proteome</keyword>
<dbReference type="Proteomes" id="UP001159659">
    <property type="component" value="Unassembled WGS sequence"/>
</dbReference>
<evidence type="ECO:0000256" key="2">
    <source>
        <dbReference type="ARBA" id="ARBA00022670"/>
    </source>
</evidence>
<keyword evidence="10" id="KW-0472">Membrane</keyword>
<evidence type="ECO:0000256" key="6">
    <source>
        <dbReference type="ARBA" id="ARBA00023619"/>
    </source>
</evidence>
<comment type="catalytic activity">
    <reaction evidence="5">
        <text>Hydrolysis of proteins with broad specificity for peptide bonds, and a preference for a large uncharged residue in P1. Hydrolyzes peptide amides.</text>
        <dbReference type="EC" id="3.4.21.62"/>
    </reaction>
</comment>
<evidence type="ECO:0000313" key="14">
    <source>
        <dbReference type="Proteomes" id="UP001157938"/>
    </source>
</evidence>
<keyword evidence="4 8" id="KW-0720">Serine protease</keyword>
<evidence type="ECO:0000313" key="15">
    <source>
        <dbReference type="Proteomes" id="UP001159659"/>
    </source>
</evidence>
<dbReference type="InterPro" id="IPR022398">
    <property type="entry name" value="Peptidase_S8_His-AS"/>
</dbReference>
<protein>
    <recommendedName>
        <fullName evidence="6">subtilisin</fullName>
        <ecNumber evidence="6">3.4.21.62</ecNumber>
    </recommendedName>
</protein>
<dbReference type="InterPro" id="IPR008979">
    <property type="entry name" value="Galactose-bd-like_sf"/>
</dbReference>
<dbReference type="PANTHER" id="PTHR43399">
    <property type="entry name" value="SUBTILISIN-RELATED"/>
    <property type="match status" value="1"/>
</dbReference>
<comment type="caution">
    <text evidence="13">The sequence shown here is derived from an EMBL/GenBank/DDBJ whole genome shotgun (WGS) entry which is preliminary data.</text>
</comment>
<evidence type="ECO:0000256" key="10">
    <source>
        <dbReference type="SAM" id="Phobius"/>
    </source>
</evidence>
<dbReference type="PANTHER" id="PTHR43399:SF4">
    <property type="entry name" value="CELL WALL-ASSOCIATED PROTEASE"/>
    <property type="match status" value="1"/>
</dbReference>
<dbReference type="PROSITE" id="PS00138">
    <property type="entry name" value="SUBTILASE_SER"/>
    <property type="match status" value="1"/>
</dbReference>
<dbReference type="SUPFAM" id="SSF52743">
    <property type="entry name" value="Subtilisin-like"/>
    <property type="match status" value="1"/>
</dbReference>
<dbReference type="PRINTS" id="PR00723">
    <property type="entry name" value="SUBTILISIN"/>
</dbReference>
<evidence type="ECO:0000256" key="3">
    <source>
        <dbReference type="ARBA" id="ARBA00022801"/>
    </source>
</evidence>
<gene>
    <name evidence="12" type="ORF">PFR001_LOCUS7979</name>
    <name evidence="13" type="ORF">PFR002_LOCUS7111</name>
</gene>
<dbReference type="Proteomes" id="UP001157938">
    <property type="component" value="Unassembled WGS sequence"/>
</dbReference>
<dbReference type="InterPro" id="IPR000209">
    <property type="entry name" value="Peptidase_S8/S53_dom"/>
</dbReference>
<feature type="compositionally biased region" description="Basic residues" evidence="9">
    <location>
        <begin position="1066"/>
        <end position="1075"/>
    </location>
</feature>
<accession>A0AAV0UBZ7</accession>
<feature type="domain" description="Peptidase S8/S53" evidence="11">
    <location>
        <begin position="331"/>
        <end position="676"/>
    </location>
</feature>
<dbReference type="InterPro" id="IPR034058">
    <property type="entry name" value="TagA/B/C/D_pept_dom"/>
</dbReference>
<evidence type="ECO:0000256" key="4">
    <source>
        <dbReference type="ARBA" id="ARBA00022825"/>
    </source>
</evidence>
<comment type="similarity">
    <text evidence="1 8">Belongs to the peptidase S8 family.</text>
</comment>
<dbReference type="AlphaFoldDB" id="A0AAV0UBZ7"/>
<feature type="active site" description="Charge relay system" evidence="7 8">
    <location>
        <position position="340"/>
    </location>
</feature>
<keyword evidence="10" id="KW-0812">Transmembrane</keyword>